<dbReference type="InterPro" id="IPR050306">
    <property type="entry name" value="PfkB_Carbo_kinase"/>
</dbReference>
<dbReference type="PANTHER" id="PTHR43085">
    <property type="entry name" value="HEXOKINASE FAMILY MEMBER"/>
    <property type="match status" value="1"/>
</dbReference>
<keyword evidence="6" id="KW-1185">Reference proteome</keyword>
<name>A0AAV5AWT2_9ACTN</name>
<proteinExistence type="inferred from homology"/>
<dbReference type="InterPro" id="IPR011611">
    <property type="entry name" value="PfkB_dom"/>
</dbReference>
<dbReference type="GO" id="GO:0006974">
    <property type="term" value="P:DNA damage response"/>
    <property type="evidence" value="ECO:0007669"/>
    <property type="project" value="TreeGrafter"/>
</dbReference>
<dbReference type="GO" id="GO:0042840">
    <property type="term" value="P:D-glucuronate catabolic process"/>
    <property type="evidence" value="ECO:0007669"/>
    <property type="project" value="TreeGrafter"/>
</dbReference>
<dbReference type="PROSITE" id="PS00584">
    <property type="entry name" value="PFKB_KINASES_2"/>
    <property type="match status" value="1"/>
</dbReference>
<protein>
    <submittedName>
        <fullName evidence="5">2-keto-3-deoxygluconate kinase</fullName>
    </submittedName>
</protein>
<evidence type="ECO:0000256" key="1">
    <source>
        <dbReference type="ARBA" id="ARBA00010688"/>
    </source>
</evidence>
<evidence type="ECO:0000256" key="3">
    <source>
        <dbReference type="ARBA" id="ARBA00022777"/>
    </source>
</evidence>
<dbReference type="PANTHER" id="PTHR43085:SF15">
    <property type="entry name" value="2-DEHYDRO-3-DEOXYGLUCONOKINASE"/>
    <property type="match status" value="1"/>
</dbReference>
<comment type="similarity">
    <text evidence="1">Belongs to the carbohydrate kinase PfkB family.</text>
</comment>
<dbReference type="Pfam" id="PF00294">
    <property type="entry name" value="PfkB"/>
    <property type="match status" value="1"/>
</dbReference>
<dbReference type="GO" id="GO:0008673">
    <property type="term" value="F:2-dehydro-3-deoxygluconokinase activity"/>
    <property type="evidence" value="ECO:0007669"/>
    <property type="project" value="TreeGrafter"/>
</dbReference>
<feature type="domain" description="Carbohydrate kinase PfkB" evidence="4">
    <location>
        <begin position="4"/>
        <end position="304"/>
    </location>
</feature>
<evidence type="ECO:0000313" key="6">
    <source>
        <dbReference type="Proteomes" id="UP001055025"/>
    </source>
</evidence>
<dbReference type="InterPro" id="IPR029056">
    <property type="entry name" value="Ribokinase-like"/>
</dbReference>
<dbReference type="Proteomes" id="UP001055025">
    <property type="component" value="Unassembled WGS sequence"/>
</dbReference>
<dbReference type="Gene3D" id="3.40.1190.20">
    <property type="match status" value="1"/>
</dbReference>
<evidence type="ECO:0000259" key="4">
    <source>
        <dbReference type="Pfam" id="PF00294"/>
    </source>
</evidence>
<comment type="caution">
    <text evidence="5">The sequence shown here is derived from an EMBL/GenBank/DDBJ whole genome shotgun (WGS) entry which is preliminary data.</text>
</comment>
<dbReference type="CDD" id="cd01166">
    <property type="entry name" value="KdgK"/>
    <property type="match status" value="1"/>
</dbReference>
<reference evidence="5" key="1">
    <citation type="journal article" date="2022" name="Int. J. Syst. Evol. Microbiol.">
        <title>Granulimonas faecalis gen. nov., sp. nov., and Leptogranulimonas caecicola gen. nov., sp. nov., novel lactate-producing Atopobiaceae bacteria isolated from mouse intestines, and an emended description of the family Atopobiaceae.</title>
        <authorList>
            <person name="Morinaga K."/>
            <person name="Kusada H."/>
            <person name="Sakamoto S."/>
            <person name="Murakami T."/>
            <person name="Toyoda A."/>
            <person name="Mori H."/>
            <person name="Meng X.Y."/>
            <person name="Takashino M."/>
            <person name="Murotomi K."/>
            <person name="Tamaki H."/>
        </authorList>
    </citation>
    <scope>NUCLEOTIDE SEQUENCE</scope>
    <source>
        <strain evidence="5">OPF53</strain>
    </source>
</reference>
<sequence>MSDKVLLVGEPMGLFIADNPGPLDSVGSYTFAVAGAEFNVAVGLTRLGHEAAFLTKLGPDPFGARIVKSMDEIGIDTKMVIKTDERNTGFMLKSQVTEGDPEIYYFRAGSAASTLSPEDLAGIDLSECAMVHLTGILPALSDLCRAATLDLMGKARDAGVTVSFDCNLRPQLWPDTRTMVETTNTLAALSDIFLPGINECEVLLGTRDEREAAARYLEAGSKLVVVKLGADGAYYACEDGREGYVPGFQVDEIVDTVGAGDGFAAGVISALLEGQDVEQAVTRGCAIGAIQLTSRGDNEGLPTREQLDAFMADPAHTPVKE</sequence>
<keyword evidence="2" id="KW-0808">Transferase</keyword>
<accession>A0AAV5AWT2</accession>
<dbReference type="SUPFAM" id="SSF53613">
    <property type="entry name" value="Ribokinase-like"/>
    <property type="match status" value="1"/>
</dbReference>
<dbReference type="InterPro" id="IPR002173">
    <property type="entry name" value="Carboh/pur_kinase_PfkB_CS"/>
</dbReference>
<evidence type="ECO:0000313" key="5">
    <source>
        <dbReference type="EMBL" id="GJM54427.1"/>
    </source>
</evidence>
<dbReference type="GO" id="GO:0019698">
    <property type="term" value="P:D-galacturonate catabolic process"/>
    <property type="evidence" value="ECO:0007669"/>
    <property type="project" value="TreeGrafter"/>
</dbReference>
<dbReference type="GO" id="GO:0005829">
    <property type="term" value="C:cytosol"/>
    <property type="evidence" value="ECO:0007669"/>
    <property type="project" value="TreeGrafter"/>
</dbReference>
<dbReference type="AlphaFoldDB" id="A0AAV5AWT2"/>
<keyword evidence="3 5" id="KW-0418">Kinase</keyword>
<organism evidence="5 6">
    <name type="scientific">Granulimonas faecalis</name>
    <dbReference type="NCBI Taxonomy" id="2894155"/>
    <lineage>
        <taxon>Bacteria</taxon>
        <taxon>Bacillati</taxon>
        <taxon>Actinomycetota</taxon>
        <taxon>Coriobacteriia</taxon>
        <taxon>Coriobacteriales</taxon>
        <taxon>Kribbibacteriaceae</taxon>
        <taxon>Granulimonas</taxon>
    </lineage>
</organism>
<gene>
    <name evidence="5" type="primary">kdgK</name>
    <name evidence="5" type="ORF">ATOP_00820</name>
</gene>
<dbReference type="RefSeq" id="WP_265590432.1">
    <property type="nucleotide sequence ID" value="NZ_BQKC01000001.1"/>
</dbReference>
<evidence type="ECO:0000256" key="2">
    <source>
        <dbReference type="ARBA" id="ARBA00022679"/>
    </source>
</evidence>
<dbReference type="EMBL" id="BQKC01000001">
    <property type="protein sequence ID" value="GJM54427.1"/>
    <property type="molecule type" value="Genomic_DNA"/>
</dbReference>